<keyword evidence="4" id="KW-0325">Glycoprotein</keyword>
<accession>A0A9Q0M2X3</accession>
<dbReference type="GO" id="GO:0005509">
    <property type="term" value="F:calcium ion binding"/>
    <property type="evidence" value="ECO:0007669"/>
    <property type="project" value="InterPro"/>
</dbReference>
<dbReference type="GO" id="GO:0044322">
    <property type="term" value="C:endoplasmic reticulum quality control compartment"/>
    <property type="evidence" value="ECO:0007669"/>
    <property type="project" value="GOC"/>
</dbReference>
<dbReference type="InterPro" id="IPR046450">
    <property type="entry name" value="PA_dom_sf"/>
</dbReference>
<protein>
    <recommendedName>
        <fullName evidence="7">alpha-1,2-Mannosidase</fullName>
        <ecNumber evidence="7">3.2.1.-</ecNumber>
    </recommendedName>
</protein>
<comment type="subcellular location">
    <subcellularLocation>
        <location evidence="1">Endoplasmic reticulum</location>
    </subcellularLocation>
</comment>
<dbReference type="InterPro" id="IPR044674">
    <property type="entry name" value="EDEM1/2/3"/>
</dbReference>
<dbReference type="InterPro" id="IPR003137">
    <property type="entry name" value="PA_domain"/>
</dbReference>
<dbReference type="GO" id="GO:1904380">
    <property type="term" value="P:endoplasmic reticulum mannose trimming"/>
    <property type="evidence" value="ECO:0007669"/>
    <property type="project" value="InterPro"/>
</dbReference>
<keyword evidence="7" id="KW-0378">Hydrolase</keyword>
<comment type="similarity">
    <text evidence="2 7">Belongs to the glycosyl hydrolase 47 family.</text>
</comment>
<comment type="caution">
    <text evidence="9">The sequence shown here is derived from an EMBL/GenBank/DDBJ whole genome shotgun (WGS) entry which is preliminary data.</text>
</comment>
<comment type="cofactor">
    <cofactor evidence="6">
        <name>Ca(2+)</name>
        <dbReference type="ChEBI" id="CHEBI:29108"/>
    </cofactor>
</comment>
<keyword evidence="6" id="KW-0479">Metal-binding</keyword>
<dbReference type="InterPro" id="IPR001382">
    <property type="entry name" value="Glyco_hydro_47"/>
</dbReference>
<evidence type="ECO:0000256" key="5">
    <source>
        <dbReference type="PIRSR" id="PIRSR601382-1"/>
    </source>
</evidence>
<evidence type="ECO:0000259" key="8">
    <source>
        <dbReference type="Pfam" id="PF02225"/>
    </source>
</evidence>
<dbReference type="EMBL" id="JAPWDV010000003">
    <property type="protein sequence ID" value="KAJ6218039.1"/>
    <property type="molecule type" value="Genomic_DNA"/>
</dbReference>
<keyword evidence="3" id="KW-0256">Endoplasmic reticulum</keyword>
<feature type="domain" description="PA" evidence="8">
    <location>
        <begin position="646"/>
        <end position="734"/>
    </location>
</feature>
<dbReference type="OMA" id="RRWDRRE"/>
<keyword evidence="6" id="KW-0106">Calcium</keyword>
<name>A0A9Q0M2X3_BLOTA</name>
<dbReference type="InterPro" id="IPR036026">
    <property type="entry name" value="Seven-hairpin_glycosidases"/>
</dbReference>
<dbReference type="GO" id="GO:0016020">
    <property type="term" value="C:membrane"/>
    <property type="evidence" value="ECO:0007669"/>
    <property type="project" value="InterPro"/>
</dbReference>
<dbReference type="Gene3D" id="1.50.10.10">
    <property type="match status" value="1"/>
</dbReference>
<dbReference type="PANTHER" id="PTHR45679:SF2">
    <property type="entry name" value="ER DEGRADATION-ENHANCING ALPHA-MANNOSIDASE-LIKE PROTEIN 3"/>
    <property type="match status" value="1"/>
</dbReference>
<dbReference type="PRINTS" id="PR00747">
    <property type="entry name" value="GLYHDRLASE47"/>
</dbReference>
<evidence type="ECO:0000256" key="4">
    <source>
        <dbReference type="ARBA" id="ARBA00023180"/>
    </source>
</evidence>
<feature type="active site" description="Proton donor" evidence="5">
    <location>
        <position position="342"/>
    </location>
</feature>
<feature type="active site" evidence="5">
    <location>
        <position position="361"/>
    </location>
</feature>
<feature type="active site" evidence="5">
    <location>
        <position position="248"/>
    </location>
</feature>
<dbReference type="Proteomes" id="UP001142055">
    <property type="component" value="Chromosome 3"/>
</dbReference>
<evidence type="ECO:0000256" key="7">
    <source>
        <dbReference type="RuleBase" id="RU361193"/>
    </source>
</evidence>
<evidence type="ECO:0000256" key="3">
    <source>
        <dbReference type="ARBA" id="ARBA00022824"/>
    </source>
</evidence>
<dbReference type="GO" id="GO:0005975">
    <property type="term" value="P:carbohydrate metabolic process"/>
    <property type="evidence" value="ECO:0007669"/>
    <property type="project" value="InterPro"/>
</dbReference>
<keyword evidence="7" id="KW-0326">Glycosidase</keyword>
<dbReference type="GO" id="GO:0004571">
    <property type="term" value="F:mannosyl-oligosaccharide 1,2-alpha-mannosidase activity"/>
    <property type="evidence" value="ECO:0007669"/>
    <property type="project" value="InterPro"/>
</dbReference>
<dbReference type="PANTHER" id="PTHR45679">
    <property type="entry name" value="ER DEGRADATION-ENHANCING ALPHA-MANNOSIDASE-LIKE PROTEIN 2"/>
    <property type="match status" value="1"/>
</dbReference>
<sequence length="886" mass="101138">MSEDERIKLKDEARDMFIHGYDSYMKYAYPADELMPLSCKGRYRGVETNRGDVDDALGNFSLTLIDSLDTLVILGNYSEFEVAINRIINDVSFDSDIVVSVFETNIRVVGGLLSGHVLAQLVKQKNVYLQWYDEQLLDMAKDIGYRLLPAFNTSTGIPHPRINLKYGLNSSKFGSVRETCTSCAGTMILEFAALSRLSGIPIFEEKARKAMDYLWEQRHRQSNLVGNIINIHTGHWVRKESGVGAGIDSYYEYCLKAYILLGDENYLYRFNRHYAGIMKYVSQGPLLIDVHMHRPHNQAKNFMDSLLAFWPGLQVLKGDLKPAIETHEILYQVTQKHQFLPEAFTVENFNVHWPHHPLRPEFLESTYFLHQATNDEHYLQVGKEVLTSLQNYTRTFCGYAAVNDVRTKKKEDRMDSFFLAETLKYLYLLFSKKHEIDLNLDEYVFTTEGHLLPLILSDMNNSYRSKDRHRKNLYFSKNFDFSCPTAKEVIKNMRSLNKLDHSSYYKLIRRNMKDFASRSDTFTYRRFISTPRIRASEFSAMNPEHVEMVKKLGISVIALKDGRVQLIHNSGAAISHQYAEEGAYFMQEMISLSKQQTQEEHKLRTVSFTLPNSVSSNQVNISLLGGPAQFGMDLANLDEPLEGYIVRADPIDACVVEQIRDKANINGKIVLTQRGNCMFIEKARNVQMLGAIGLVVADNVENSSSKSMPMFAMSGDGSDDVNIPAVFLYSHDAKILFNAIDEHGMIRVRLDVLHEGVDSSLYEKDIASHLFTTDEFTEQHNSDENNTPKSILDMTGILNLLKSNKLKFDLLSSLNLKEIKDDKMNMIMSLINKLSPLTKEMDETDEELSQRQQIPIQVYLRAVSGSCGNPLVNVDSFRGFITSCFV</sequence>
<proteinExistence type="inferred from homology"/>
<keyword evidence="10" id="KW-1185">Reference proteome</keyword>
<dbReference type="SUPFAM" id="SSF48225">
    <property type="entry name" value="Seven-hairpin glycosidases"/>
    <property type="match status" value="1"/>
</dbReference>
<dbReference type="Pfam" id="PF02225">
    <property type="entry name" value="PA"/>
    <property type="match status" value="1"/>
</dbReference>
<gene>
    <name evidence="9" type="ORF">RDWZM_009196</name>
</gene>
<dbReference type="EC" id="3.2.1.-" evidence="7"/>
<evidence type="ECO:0000313" key="10">
    <source>
        <dbReference type="Proteomes" id="UP001142055"/>
    </source>
</evidence>
<dbReference type="Gene3D" id="3.50.30.30">
    <property type="match status" value="1"/>
</dbReference>
<evidence type="ECO:0000256" key="6">
    <source>
        <dbReference type="PIRSR" id="PIRSR601382-2"/>
    </source>
</evidence>
<reference evidence="9" key="1">
    <citation type="submission" date="2022-12" db="EMBL/GenBank/DDBJ databases">
        <title>Genome assemblies of Blomia tropicalis.</title>
        <authorList>
            <person name="Cui Y."/>
        </authorList>
    </citation>
    <scope>NUCLEOTIDE SEQUENCE</scope>
    <source>
        <tissue evidence="9">Adult mites</tissue>
    </source>
</reference>
<evidence type="ECO:0000256" key="2">
    <source>
        <dbReference type="ARBA" id="ARBA00007658"/>
    </source>
</evidence>
<feature type="active site" description="Proton donor" evidence="5">
    <location>
        <position position="103"/>
    </location>
</feature>
<feature type="binding site" evidence="6">
    <location>
        <position position="447"/>
    </location>
    <ligand>
        <name>Ca(2+)</name>
        <dbReference type="ChEBI" id="CHEBI:29108"/>
    </ligand>
</feature>
<dbReference type="SUPFAM" id="SSF52025">
    <property type="entry name" value="PA domain"/>
    <property type="match status" value="1"/>
</dbReference>
<organism evidence="9 10">
    <name type="scientific">Blomia tropicalis</name>
    <name type="common">Mite</name>
    <dbReference type="NCBI Taxonomy" id="40697"/>
    <lineage>
        <taxon>Eukaryota</taxon>
        <taxon>Metazoa</taxon>
        <taxon>Ecdysozoa</taxon>
        <taxon>Arthropoda</taxon>
        <taxon>Chelicerata</taxon>
        <taxon>Arachnida</taxon>
        <taxon>Acari</taxon>
        <taxon>Acariformes</taxon>
        <taxon>Sarcoptiformes</taxon>
        <taxon>Astigmata</taxon>
        <taxon>Glycyphagoidea</taxon>
        <taxon>Echimyopodidae</taxon>
        <taxon>Blomia</taxon>
    </lineage>
</organism>
<evidence type="ECO:0000256" key="1">
    <source>
        <dbReference type="ARBA" id="ARBA00004240"/>
    </source>
</evidence>
<dbReference type="InterPro" id="IPR012341">
    <property type="entry name" value="6hp_glycosidase-like_sf"/>
</dbReference>
<dbReference type="AlphaFoldDB" id="A0A9Q0M2X3"/>
<dbReference type="Pfam" id="PF01532">
    <property type="entry name" value="Glyco_hydro_47"/>
    <property type="match status" value="1"/>
</dbReference>
<evidence type="ECO:0000313" key="9">
    <source>
        <dbReference type="EMBL" id="KAJ6218039.1"/>
    </source>
</evidence>